<protein>
    <submittedName>
        <fullName evidence="5">6-deoxy-6-sulfogluconolactonase</fullName>
        <ecNumber evidence="5">3.1.1.99</ecNumber>
    </submittedName>
</protein>
<gene>
    <name evidence="5" type="ORF">ROE7235_01806</name>
</gene>
<keyword evidence="3" id="KW-0862">Zinc</keyword>
<evidence type="ECO:0000256" key="3">
    <source>
        <dbReference type="PIRSR" id="PIRSR605511-2"/>
    </source>
</evidence>
<evidence type="ECO:0000259" key="4">
    <source>
        <dbReference type="Pfam" id="PF08450"/>
    </source>
</evidence>
<comment type="similarity">
    <text evidence="1">Belongs to the SMP-30/CGR1 family.</text>
</comment>
<feature type="active site" description="Proton donor/acceptor" evidence="2">
    <location>
        <position position="205"/>
    </location>
</feature>
<dbReference type="EMBL" id="UIHC01000014">
    <property type="protein sequence ID" value="SUZ32054.1"/>
    <property type="molecule type" value="Genomic_DNA"/>
</dbReference>
<keyword evidence="3" id="KW-0479">Metal-binding</keyword>
<dbReference type="PANTHER" id="PTHR10907">
    <property type="entry name" value="REGUCALCIN"/>
    <property type="match status" value="1"/>
</dbReference>
<dbReference type="InterPro" id="IPR013658">
    <property type="entry name" value="SGL"/>
</dbReference>
<dbReference type="PRINTS" id="PR01790">
    <property type="entry name" value="SMP30FAMILY"/>
</dbReference>
<dbReference type="EC" id="3.1.1.99" evidence="5"/>
<dbReference type="SUPFAM" id="SSF63829">
    <property type="entry name" value="Calcium-dependent phosphotriesterase"/>
    <property type="match status" value="1"/>
</dbReference>
<feature type="binding site" evidence="3">
    <location>
        <position position="109"/>
    </location>
    <ligand>
        <name>substrate</name>
    </ligand>
</feature>
<evidence type="ECO:0000313" key="5">
    <source>
        <dbReference type="EMBL" id="SUZ32054.1"/>
    </source>
</evidence>
<feature type="binding site" evidence="3">
    <location>
        <position position="17"/>
    </location>
    <ligand>
        <name>a divalent metal cation</name>
        <dbReference type="ChEBI" id="CHEBI:60240"/>
    </ligand>
</feature>
<feature type="binding site" evidence="3">
    <location>
        <position position="205"/>
    </location>
    <ligand>
        <name>a divalent metal cation</name>
        <dbReference type="ChEBI" id="CHEBI:60240"/>
    </ligand>
</feature>
<evidence type="ECO:0000256" key="1">
    <source>
        <dbReference type="ARBA" id="ARBA00008853"/>
    </source>
</evidence>
<reference evidence="6" key="1">
    <citation type="submission" date="2018-08" db="EMBL/GenBank/DDBJ databases">
        <authorList>
            <person name="Rodrigo-Torres L."/>
            <person name="Arahal R. D."/>
            <person name="Lucena T."/>
        </authorList>
    </citation>
    <scope>NUCLEOTIDE SEQUENCE [LARGE SCALE GENOMIC DNA]</scope>
    <source>
        <strain evidence="6">CECT 7235</strain>
    </source>
</reference>
<evidence type="ECO:0000313" key="6">
    <source>
        <dbReference type="Proteomes" id="UP000272908"/>
    </source>
</evidence>
<dbReference type="GO" id="GO:0005509">
    <property type="term" value="F:calcium ion binding"/>
    <property type="evidence" value="ECO:0007669"/>
    <property type="project" value="TreeGrafter"/>
</dbReference>
<dbReference type="PANTHER" id="PTHR10907:SF47">
    <property type="entry name" value="REGUCALCIN"/>
    <property type="match status" value="1"/>
</dbReference>
<dbReference type="Proteomes" id="UP000272908">
    <property type="component" value="Unassembled WGS sequence"/>
</dbReference>
<organism evidence="5 6">
    <name type="scientific">Roseinatronobacter ekhonensis</name>
    <dbReference type="NCBI Taxonomy" id="254356"/>
    <lineage>
        <taxon>Bacteria</taxon>
        <taxon>Pseudomonadati</taxon>
        <taxon>Pseudomonadota</taxon>
        <taxon>Alphaproteobacteria</taxon>
        <taxon>Rhodobacterales</taxon>
        <taxon>Paracoccaceae</taxon>
        <taxon>Roseinatronobacter</taxon>
    </lineage>
</organism>
<dbReference type="InterPro" id="IPR011042">
    <property type="entry name" value="6-blade_b-propeller_TolB-like"/>
</dbReference>
<dbReference type="Gene3D" id="2.120.10.30">
    <property type="entry name" value="TolB, C-terminal domain"/>
    <property type="match status" value="1"/>
</dbReference>
<feature type="binding site" evidence="3">
    <location>
        <position position="107"/>
    </location>
    <ligand>
        <name>substrate</name>
    </ligand>
</feature>
<keyword evidence="6" id="KW-1185">Reference proteome</keyword>
<evidence type="ECO:0000256" key="2">
    <source>
        <dbReference type="PIRSR" id="PIRSR605511-1"/>
    </source>
</evidence>
<keyword evidence="5" id="KW-0378">Hydrolase</keyword>
<dbReference type="RefSeq" id="WP_121094772.1">
    <property type="nucleotide sequence ID" value="NZ_UIHC01000014.1"/>
</dbReference>
<accession>A0A3B0MT86</accession>
<dbReference type="Pfam" id="PF08450">
    <property type="entry name" value="SGL"/>
    <property type="match status" value="1"/>
</dbReference>
<dbReference type="OrthoDB" id="2633250at2"/>
<dbReference type="GO" id="GO:0019853">
    <property type="term" value="P:L-ascorbic acid biosynthetic process"/>
    <property type="evidence" value="ECO:0007669"/>
    <property type="project" value="TreeGrafter"/>
</dbReference>
<name>A0A3B0MT86_9RHOB</name>
<dbReference type="InterPro" id="IPR005511">
    <property type="entry name" value="SMP-30"/>
</dbReference>
<comment type="cofactor">
    <cofactor evidence="3">
        <name>Zn(2+)</name>
        <dbReference type="ChEBI" id="CHEBI:29105"/>
    </cofactor>
    <text evidence="3">Binds 1 divalent metal cation per subunit.</text>
</comment>
<dbReference type="AlphaFoldDB" id="A0A3B0MT86"/>
<dbReference type="GO" id="GO:0004341">
    <property type="term" value="F:gluconolactonase activity"/>
    <property type="evidence" value="ECO:0007669"/>
    <property type="project" value="TreeGrafter"/>
</dbReference>
<sequence>MTVEIECILECNNHLGEGPVWDVEEGRLYWLDCTGPRFGKKAVWRMDPKSGKVESWDLPKDIGAMALRERGGHVAAMCDGFYFMHIKDDRIDLELIKHVDADIERTRLNDGKVDRRGRFFAGGMDDLEELKNCGLWRLDPDLSVTKVEDGIMCTNGPCWSPDDKTFYLADTFVEEFWAYDYDIDTGGLANKRVLATTKADEGVADGSTVDAEGYLWNAQLISGDLVRYAPDGSVERRIGMPVKNITSVMFGGDNLDVIYVTSMARVKHPAVHDMFQQQEKPQFLAGSLFAVKGLGIRGLPEPRFAG</sequence>
<feature type="binding site" evidence="3">
    <location>
        <position position="155"/>
    </location>
    <ligand>
        <name>a divalent metal cation</name>
        <dbReference type="ChEBI" id="CHEBI:60240"/>
    </ligand>
</feature>
<proteinExistence type="inferred from homology"/>
<feature type="domain" description="SMP-30/Gluconolactonase/LRE-like region" evidence="4">
    <location>
        <begin position="15"/>
        <end position="263"/>
    </location>
</feature>